<dbReference type="SUPFAM" id="SSF51445">
    <property type="entry name" value="(Trans)glycosidases"/>
    <property type="match status" value="1"/>
</dbReference>
<dbReference type="InterPro" id="IPR008979">
    <property type="entry name" value="Galactose-bd-like_sf"/>
</dbReference>
<dbReference type="Gene3D" id="2.60.120.260">
    <property type="entry name" value="Galactose-binding domain-like"/>
    <property type="match status" value="2"/>
</dbReference>
<dbReference type="InterPro" id="IPR026283">
    <property type="entry name" value="B-gal_1-like"/>
</dbReference>
<proteinExistence type="inferred from homology"/>
<evidence type="ECO:0000256" key="5">
    <source>
        <dbReference type="RuleBase" id="RU000675"/>
    </source>
</evidence>
<evidence type="ECO:0000259" key="9">
    <source>
        <dbReference type="Pfam" id="PF21467"/>
    </source>
</evidence>
<sequence>MLSGFKTFAQSVERTEAPFRFSEDGCQFLLHQKPFQIRSGEMHPARIPHQYWLHRIQMAKAMGMNTIAIYMIWNFHETTEGVFDFTSPSHDIAEFIRLCQQEHMWVLLRAGPYVCGEWDNGGIPSYLLKTPRTPLRANSLKAPRYMAAATRYLERIAAIAKPLMIANGGPILMVQIENEFGSFASDTRYLEELRQCWLAQGITGPFYTQDGLPQLRENSTSISGAAIGLSGGELADVIAVRKQYPGAPAMCGELYPGWLTHWGEAKLQGTDVDISSTLQDFMRHRISFNIYVIHGGTSFGFNAGANTEARYIQPDITSYDYAAPISEQGAPTKAYFKYRRLIQAALHEPLPPVPNAIPTLNWRAYPHLMPTLFASLWDNLPEPIKTVELNNFEDLNQSGAYVLHRKQLTGARHAHLIAPQINDYATVFIDDRYVGGFSRVKLSHVQIVKHHLQLNNRPTPPSLAWQAETEDPMLDVLVESLGHINYGAELGDNKGVVKPLMLQTSSTGGGIASQALTDWLTYLLPMDSSYIQHLQPIVTKENKAGLFFRLTLNLDEVADTYIDVSHWTKGVVWVNGHNLGRYWYIGPQKRLYCPAPWLQQGANDIIIFDLHQTKAAPIFLADKLA</sequence>
<dbReference type="GO" id="GO:0004565">
    <property type="term" value="F:beta-galactosidase activity"/>
    <property type="evidence" value="ECO:0007669"/>
    <property type="project" value="UniProtKB-EC"/>
</dbReference>
<dbReference type="PRINTS" id="PR00742">
    <property type="entry name" value="GLHYDRLASE35"/>
</dbReference>
<evidence type="ECO:0000313" key="11">
    <source>
        <dbReference type="Proteomes" id="UP000294829"/>
    </source>
</evidence>
<dbReference type="GO" id="GO:0005975">
    <property type="term" value="P:carbohydrate metabolic process"/>
    <property type="evidence" value="ECO:0007669"/>
    <property type="project" value="InterPro"/>
</dbReference>
<comment type="caution">
    <text evidence="10">The sequence shown here is derived from an EMBL/GenBank/DDBJ whole genome shotgun (WGS) entry which is preliminary data.</text>
</comment>
<dbReference type="InterPro" id="IPR031330">
    <property type="entry name" value="Gly_Hdrlase_35_cat"/>
</dbReference>
<keyword evidence="2 5" id="KW-0378">Hydrolase</keyword>
<dbReference type="Pfam" id="PF01301">
    <property type="entry name" value="Glyco_hydro_35"/>
    <property type="match status" value="1"/>
</dbReference>
<comment type="similarity">
    <text evidence="1 6">Belongs to the glycosyl hydrolase 35 family.</text>
</comment>
<dbReference type="Pfam" id="PF21317">
    <property type="entry name" value="BetaGal_ABD_1"/>
    <property type="match status" value="1"/>
</dbReference>
<dbReference type="InterPro" id="IPR001944">
    <property type="entry name" value="Glycoside_Hdrlase_35"/>
</dbReference>
<evidence type="ECO:0000256" key="2">
    <source>
        <dbReference type="ARBA" id="ARBA00022801"/>
    </source>
</evidence>
<keyword evidence="3 5" id="KW-0326">Glycosidase</keyword>
<feature type="domain" description="Glycoside hydrolase 35 catalytic" evidence="7">
    <location>
        <begin position="27"/>
        <end position="344"/>
    </location>
</feature>
<feature type="domain" description="Beta-galactosidase galactose-binding" evidence="9">
    <location>
        <begin position="546"/>
        <end position="603"/>
    </location>
</feature>
<dbReference type="InterPro" id="IPR019801">
    <property type="entry name" value="Glyco_hydro_35_CS"/>
</dbReference>
<organism evidence="10 11">
    <name type="scientific">Sapientia aquatica</name>
    <dbReference type="NCBI Taxonomy" id="1549640"/>
    <lineage>
        <taxon>Bacteria</taxon>
        <taxon>Pseudomonadati</taxon>
        <taxon>Pseudomonadota</taxon>
        <taxon>Betaproteobacteria</taxon>
        <taxon>Burkholderiales</taxon>
        <taxon>Oxalobacteraceae</taxon>
        <taxon>Sapientia</taxon>
    </lineage>
</organism>
<evidence type="ECO:0000256" key="6">
    <source>
        <dbReference type="RuleBase" id="RU003679"/>
    </source>
</evidence>
<dbReference type="InterPro" id="IPR048913">
    <property type="entry name" value="BetaGal_gal-bd"/>
</dbReference>
<dbReference type="Pfam" id="PF21467">
    <property type="entry name" value="BetaGal_gal-bd"/>
    <property type="match status" value="1"/>
</dbReference>
<dbReference type="Proteomes" id="UP000294829">
    <property type="component" value="Unassembled WGS sequence"/>
</dbReference>
<accession>A0A4R5VPS9</accession>
<reference evidence="10 11" key="1">
    <citation type="submission" date="2019-03" db="EMBL/GenBank/DDBJ databases">
        <title>Sapientia aquatica gen. nov., sp. nov., isolated from a crater lake.</title>
        <authorList>
            <person name="Felfoldi T."/>
            <person name="Szabo A."/>
            <person name="Toth E."/>
            <person name="Schumann P."/>
            <person name="Keki Z."/>
            <person name="Marialigeti K."/>
            <person name="Mathe I."/>
        </authorList>
    </citation>
    <scope>NUCLEOTIDE SEQUENCE [LARGE SCALE GENOMIC DNA]</scope>
    <source>
        <strain evidence="10 11">SA-152</strain>
    </source>
</reference>
<evidence type="ECO:0000259" key="7">
    <source>
        <dbReference type="Pfam" id="PF01301"/>
    </source>
</evidence>
<feature type="active site" description="Nucleophile" evidence="4">
    <location>
        <position position="253"/>
    </location>
</feature>
<dbReference type="OrthoDB" id="9813184at2"/>
<dbReference type="PANTHER" id="PTHR23421">
    <property type="entry name" value="BETA-GALACTOSIDASE RELATED"/>
    <property type="match status" value="1"/>
</dbReference>
<dbReference type="EMBL" id="SMYL01000023">
    <property type="protein sequence ID" value="TDK59576.1"/>
    <property type="molecule type" value="Genomic_DNA"/>
</dbReference>
<evidence type="ECO:0000313" key="10">
    <source>
        <dbReference type="EMBL" id="TDK59576.1"/>
    </source>
</evidence>
<feature type="active site" description="Proton donor" evidence="4">
    <location>
        <position position="179"/>
    </location>
</feature>
<dbReference type="AlphaFoldDB" id="A0A4R5VPS9"/>
<evidence type="ECO:0000256" key="3">
    <source>
        <dbReference type="ARBA" id="ARBA00023295"/>
    </source>
</evidence>
<feature type="domain" description="Beta-galactosidase 1-like first all-beta" evidence="8">
    <location>
        <begin position="391"/>
        <end position="505"/>
    </location>
</feature>
<dbReference type="InterPro" id="IPR017853">
    <property type="entry name" value="GH"/>
</dbReference>
<gene>
    <name evidence="10" type="ORF">E2I14_18750</name>
</gene>
<dbReference type="EC" id="3.2.1.23" evidence="5"/>
<evidence type="ECO:0000256" key="4">
    <source>
        <dbReference type="PIRSR" id="PIRSR006336-1"/>
    </source>
</evidence>
<evidence type="ECO:0000256" key="1">
    <source>
        <dbReference type="ARBA" id="ARBA00009809"/>
    </source>
</evidence>
<comment type="catalytic activity">
    <reaction evidence="5">
        <text>Hydrolysis of terminal non-reducing beta-D-galactose residues in beta-D-galactosides.</text>
        <dbReference type="EC" id="3.2.1.23"/>
    </reaction>
</comment>
<dbReference type="SUPFAM" id="SSF49785">
    <property type="entry name" value="Galactose-binding domain-like"/>
    <property type="match status" value="1"/>
</dbReference>
<keyword evidence="11" id="KW-1185">Reference proteome</keyword>
<name>A0A4R5VPS9_9BURK</name>
<protein>
    <recommendedName>
        <fullName evidence="5">Beta-galactosidase</fullName>
        <ecNumber evidence="5">3.2.1.23</ecNumber>
    </recommendedName>
</protein>
<dbReference type="InterPro" id="IPR048912">
    <property type="entry name" value="BetaGal1-like_ABD1"/>
</dbReference>
<dbReference type="PIRSF" id="PIRSF006336">
    <property type="entry name" value="B-gal"/>
    <property type="match status" value="1"/>
</dbReference>
<dbReference type="Gene3D" id="3.20.20.80">
    <property type="entry name" value="Glycosidases"/>
    <property type="match status" value="1"/>
</dbReference>
<evidence type="ECO:0000259" key="8">
    <source>
        <dbReference type="Pfam" id="PF21317"/>
    </source>
</evidence>
<dbReference type="PROSITE" id="PS01182">
    <property type="entry name" value="GLYCOSYL_HYDROL_F35"/>
    <property type="match status" value="1"/>
</dbReference>